<dbReference type="Pfam" id="PF02875">
    <property type="entry name" value="Mur_ligase_C"/>
    <property type="match status" value="1"/>
</dbReference>
<proteinExistence type="inferred from homology"/>
<keyword evidence="4 10" id="KW-0547">Nucleotide-binding</keyword>
<dbReference type="SUPFAM" id="SSF53244">
    <property type="entry name" value="MurD-like peptide ligases, peptide-binding domain"/>
    <property type="match status" value="1"/>
</dbReference>
<dbReference type="Gene3D" id="3.40.1390.10">
    <property type="entry name" value="MurE/MurF, N-terminal domain"/>
    <property type="match status" value="1"/>
</dbReference>
<comment type="caution">
    <text evidence="15">The sequence shown here is derived from an EMBL/GenBank/DDBJ whole genome shotgun (WGS) entry which is preliminary data.</text>
</comment>
<protein>
    <recommendedName>
        <fullName evidence="10 11">UDP-N-acetylmuramoyl-tripeptide--D-alanyl-D-alanine ligase</fullName>
        <ecNumber evidence="10 11">6.3.2.10</ecNumber>
    </recommendedName>
    <alternativeName>
        <fullName evidence="10">D-alanyl-D-alanine-adding enzyme</fullName>
    </alternativeName>
</protein>
<dbReference type="InterPro" id="IPR013221">
    <property type="entry name" value="Mur_ligase_cen"/>
</dbReference>
<evidence type="ECO:0000259" key="14">
    <source>
        <dbReference type="Pfam" id="PF08245"/>
    </source>
</evidence>
<dbReference type="InterPro" id="IPR004101">
    <property type="entry name" value="Mur_ligase_C"/>
</dbReference>
<comment type="subcellular location">
    <subcellularLocation>
        <location evidence="10 11">Cytoplasm</location>
    </subcellularLocation>
</comment>
<evidence type="ECO:0000256" key="9">
    <source>
        <dbReference type="ARBA" id="ARBA00023316"/>
    </source>
</evidence>
<keyword evidence="16" id="KW-1185">Reference proteome</keyword>
<keyword evidence="2 10" id="KW-0436">Ligase</keyword>
<keyword evidence="1 10" id="KW-0963">Cytoplasm</keyword>
<organism evidence="15 16">
    <name type="scientific">Bacillus suaedaesalsae</name>
    <dbReference type="NCBI Taxonomy" id="2810349"/>
    <lineage>
        <taxon>Bacteria</taxon>
        <taxon>Bacillati</taxon>
        <taxon>Bacillota</taxon>
        <taxon>Bacilli</taxon>
        <taxon>Bacillales</taxon>
        <taxon>Bacillaceae</taxon>
        <taxon>Bacillus</taxon>
    </lineage>
</organism>
<dbReference type="InterPro" id="IPR035911">
    <property type="entry name" value="MurE/MurF_N"/>
</dbReference>
<evidence type="ECO:0000256" key="6">
    <source>
        <dbReference type="ARBA" id="ARBA00022960"/>
    </source>
</evidence>
<dbReference type="InterPro" id="IPR036565">
    <property type="entry name" value="Mur-like_cat_sf"/>
</dbReference>
<evidence type="ECO:0000256" key="10">
    <source>
        <dbReference type="HAMAP-Rule" id="MF_02019"/>
    </source>
</evidence>
<name>A0ABS2DGX3_9BACI</name>
<dbReference type="EC" id="6.3.2.10" evidence="10 11"/>
<evidence type="ECO:0000256" key="7">
    <source>
        <dbReference type="ARBA" id="ARBA00022984"/>
    </source>
</evidence>
<comment type="function">
    <text evidence="10 11">Involved in cell wall formation. Catalyzes the final step in the synthesis of UDP-N-acetylmuramoyl-pentapeptide, the precursor of murein.</text>
</comment>
<dbReference type="SUPFAM" id="SSF63418">
    <property type="entry name" value="MurE/MurF N-terminal domain"/>
    <property type="match status" value="1"/>
</dbReference>
<keyword evidence="7 10" id="KW-0573">Peptidoglycan synthesis</keyword>
<dbReference type="InterPro" id="IPR000713">
    <property type="entry name" value="Mur_ligase_N"/>
</dbReference>
<evidence type="ECO:0000259" key="13">
    <source>
        <dbReference type="Pfam" id="PF02875"/>
    </source>
</evidence>
<dbReference type="PANTHER" id="PTHR43024">
    <property type="entry name" value="UDP-N-ACETYLMURAMOYL-TRIPEPTIDE--D-ALANYL-D-ALANINE LIGASE"/>
    <property type="match status" value="1"/>
</dbReference>
<evidence type="ECO:0000259" key="12">
    <source>
        <dbReference type="Pfam" id="PF01225"/>
    </source>
</evidence>
<feature type="domain" description="Mur ligase N-terminal catalytic" evidence="12">
    <location>
        <begin position="25"/>
        <end position="99"/>
    </location>
</feature>
<accession>A0ABS2DGX3</accession>
<dbReference type="InterPro" id="IPR005863">
    <property type="entry name" value="UDP-N-AcMur_synth"/>
</dbReference>
<feature type="domain" description="Mur ligase central" evidence="14">
    <location>
        <begin position="110"/>
        <end position="294"/>
    </location>
</feature>
<comment type="similarity">
    <text evidence="10">Belongs to the MurCDEF family. MurF subfamily.</text>
</comment>
<keyword evidence="5 10" id="KW-0067">ATP-binding</keyword>
<dbReference type="RefSeq" id="WP_204203081.1">
    <property type="nucleotide sequence ID" value="NZ_JAFELM010000026.1"/>
</dbReference>
<dbReference type="NCBIfam" id="TIGR01143">
    <property type="entry name" value="murF"/>
    <property type="match status" value="1"/>
</dbReference>
<keyword evidence="9 10" id="KW-0961">Cell wall biogenesis/degradation</keyword>
<dbReference type="Pfam" id="PF01225">
    <property type="entry name" value="Mur_ligase"/>
    <property type="match status" value="1"/>
</dbReference>
<keyword evidence="3 10" id="KW-0132">Cell division</keyword>
<dbReference type="Gene3D" id="3.40.1190.10">
    <property type="entry name" value="Mur-like, catalytic domain"/>
    <property type="match status" value="1"/>
</dbReference>
<evidence type="ECO:0000256" key="5">
    <source>
        <dbReference type="ARBA" id="ARBA00022840"/>
    </source>
</evidence>
<dbReference type="PANTHER" id="PTHR43024:SF1">
    <property type="entry name" value="UDP-N-ACETYLMURAMOYL-TRIPEPTIDE--D-ALANYL-D-ALANINE LIGASE"/>
    <property type="match status" value="1"/>
</dbReference>
<evidence type="ECO:0000313" key="15">
    <source>
        <dbReference type="EMBL" id="MBM6617710.1"/>
    </source>
</evidence>
<evidence type="ECO:0000256" key="4">
    <source>
        <dbReference type="ARBA" id="ARBA00022741"/>
    </source>
</evidence>
<dbReference type="Gene3D" id="3.90.190.20">
    <property type="entry name" value="Mur ligase, C-terminal domain"/>
    <property type="match status" value="1"/>
</dbReference>
<dbReference type="InterPro" id="IPR051046">
    <property type="entry name" value="MurCDEF_CellWall_CoF430Synth"/>
</dbReference>
<evidence type="ECO:0000256" key="11">
    <source>
        <dbReference type="RuleBase" id="RU004136"/>
    </source>
</evidence>
<sequence length="456" mass="50393">MIIRTLEQIQKMIRNAELGGEATLTIHGVSINDKDELTGKLFIPIKGERFNGHDFVKGAIEKGAVAALWNKNEPNYPKDVPLIFVDDTLEALQQLSESYRDELDIKIVGVTGSNGKTSTKDMVYAVLSTVFAVQKTEGNYNNHLGLPLTILRTAEDTDVLVLEMGMSSRGEIELLSKLSKPDVAIITNIGEAHLQDLGSRDEIAEAKLEITAGLKDNGTLVYVGDEPLLQDRIHRYTNVKLVPFGQDEVNEYYPVLVKQEKNGTSFTTNKGSKEIFIPVLGRHNVYNALAAIAVGQLFNLSWDDMIKGLSQLKITQMRSEIIPGKNGSTVINDAYNASPTSMKAAIQLIQELEGYNRRILVLGDMLELGDLEEQFHKDTGAAIDPTKVELVYTFGERGTWIAEGAKHNFSEENVHSFLDKADLISHLSAQLKNQDVVLVKASRGMKLEEVVTGLKE</sequence>
<comment type="catalytic activity">
    <reaction evidence="10 11">
        <text>D-alanyl-D-alanine + UDP-N-acetyl-alpha-D-muramoyl-L-alanyl-gamma-D-glutamyl-meso-2,6-diaminopimelate + ATP = UDP-N-acetyl-alpha-D-muramoyl-L-alanyl-gamma-D-glutamyl-meso-2,6-diaminopimeloyl-D-alanyl-D-alanine + ADP + phosphate + H(+)</text>
        <dbReference type="Rhea" id="RHEA:28374"/>
        <dbReference type="ChEBI" id="CHEBI:15378"/>
        <dbReference type="ChEBI" id="CHEBI:30616"/>
        <dbReference type="ChEBI" id="CHEBI:43474"/>
        <dbReference type="ChEBI" id="CHEBI:57822"/>
        <dbReference type="ChEBI" id="CHEBI:61386"/>
        <dbReference type="ChEBI" id="CHEBI:83905"/>
        <dbReference type="ChEBI" id="CHEBI:456216"/>
        <dbReference type="EC" id="6.3.2.10"/>
    </reaction>
</comment>
<evidence type="ECO:0000256" key="3">
    <source>
        <dbReference type="ARBA" id="ARBA00022618"/>
    </source>
</evidence>
<feature type="binding site" evidence="10">
    <location>
        <begin position="112"/>
        <end position="118"/>
    </location>
    <ligand>
        <name>ATP</name>
        <dbReference type="ChEBI" id="CHEBI:30616"/>
    </ligand>
</feature>
<reference evidence="15 16" key="1">
    <citation type="submission" date="2021-02" db="EMBL/GenBank/DDBJ databases">
        <title>Bacillus sp. RD4P76, an endophyte from a halophyte.</title>
        <authorList>
            <person name="Sun J.-Q."/>
        </authorList>
    </citation>
    <scope>NUCLEOTIDE SEQUENCE [LARGE SCALE GENOMIC DNA]</scope>
    <source>
        <strain evidence="15 16">RD4P76</strain>
    </source>
</reference>
<comment type="pathway">
    <text evidence="10 11">Cell wall biogenesis; peptidoglycan biosynthesis.</text>
</comment>
<dbReference type="Pfam" id="PF08245">
    <property type="entry name" value="Mur_ligase_M"/>
    <property type="match status" value="1"/>
</dbReference>
<evidence type="ECO:0000256" key="1">
    <source>
        <dbReference type="ARBA" id="ARBA00022490"/>
    </source>
</evidence>
<dbReference type="HAMAP" id="MF_02019">
    <property type="entry name" value="MurF"/>
    <property type="match status" value="1"/>
</dbReference>
<evidence type="ECO:0000313" key="16">
    <source>
        <dbReference type="Proteomes" id="UP001518925"/>
    </source>
</evidence>
<dbReference type="SUPFAM" id="SSF53623">
    <property type="entry name" value="MurD-like peptide ligases, catalytic domain"/>
    <property type="match status" value="1"/>
</dbReference>
<keyword evidence="8 10" id="KW-0131">Cell cycle</keyword>
<dbReference type="GO" id="GO:0016874">
    <property type="term" value="F:ligase activity"/>
    <property type="evidence" value="ECO:0007669"/>
    <property type="project" value="UniProtKB-KW"/>
</dbReference>
<evidence type="ECO:0000256" key="8">
    <source>
        <dbReference type="ARBA" id="ARBA00023306"/>
    </source>
</evidence>
<dbReference type="Proteomes" id="UP001518925">
    <property type="component" value="Unassembled WGS sequence"/>
</dbReference>
<feature type="domain" description="Mur ligase C-terminal" evidence="13">
    <location>
        <begin position="317"/>
        <end position="443"/>
    </location>
</feature>
<evidence type="ECO:0000256" key="2">
    <source>
        <dbReference type="ARBA" id="ARBA00022598"/>
    </source>
</evidence>
<dbReference type="EMBL" id="JAFELM010000026">
    <property type="protein sequence ID" value="MBM6617710.1"/>
    <property type="molecule type" value="Genomic_DNA"/>
</dbReference>
<dbReference type="InterPro" id="IPR036615">
    <property type="entry name" value="Mur_ligase_C_dom_sf"/>
</dbReference>
<gene>
    <name evidence="10" type="primary">murF</name>
    <name evidence="15" type="ORF">JR050_08515</name>
</gene>
<keyword evidence="6 10" id="KW-0133">Cell shape</keyword>